<dbReference type="Pfam" id="PF00089">
    <property type="entry name" value="Trypsin"/>
    <property type="match status" value="1"/>
</dbReference>
<dbReference type="KEGG" id="apln:108740078"/>
<dbReference type="PROSITE" id="PS00135">
    <property type="entry name" value="TRYPSIN_SER"/>
    <property type="match status" value="1"/>
</dbReference>
<dbReference type="InParanoid" id="A0A1W4XBH0"/>
<comment type="subcellular location">
    <subcellularLocation>
        <location evidence="1">Secreted</location>
    </subcellularLocation>
</comment>
<evidence type="ECO:0000259" key="9">
    <source>
        <dbReference type="PROSITE" id="PS50240"/>
    </source>
</evidence>
<evidence type="ECO:0000256" key="2">
    <source>
        <dbReference type="ARBA" id="ARBA00022525"/>
    </source>
</evidence>
<dbReference type="SUPFAM" id="SSF50494">
    <property type="entry name" value="Trypsin-like serine proteases"/>
    <property type="match status" value="1"/>
</dbReference>
<evidence type="ECO:0000313" key="11">
    <source>
        <dbReference type="RefSeq" id="XP_018329773.1"/>
    </source>
</evidence>
<dbReference type="PANTHER" id="PTHR24264:SF65">
    <property type="entry name" value="SRCR DOMAIN-CONTAINING PROTEIN"/>
    <property type="match status" value="1"/>
</dbReference>
<dbReference type="CDD" id="cd00190">
    <property type="entry name" value="Tryp_SPc"/>
    <property type="match status" value="1"/>
</dbReference>
<dbReference type="GO" id="GO:0004252">
    <property type="term" value="F:serine-type endopeptidase activity"/>
    <property type="evidence" value="ECO:0007669"/>
    <property type="project" value="InterPro"/>
</dbReference>
<dbReference type="STRING" id="224129.A0A1W4XBH0"/>
<evidence type="ECO:0000256" key="6">
    <source>
        <dbReference type="ARBA" id="ARBA00023157"/>
    </source>
</evidence>
<feature type="chain" id="PRO_5010729097" evidence="8">
    <location>
        <begin position="17"/>
        <end position="279"/>
    </location>
</feature>
<evidence type="ECO:0000256" key="1">
    <source>
        <dbReference type="ARBA" id="ARBA00004613"/>
    </source>
</evidence>
<dbReference type="InterPro" id="IPR001314">
    <property type="entry name" value="Peptidase_S1A"/>
</dbReference>
<gene>
    <name evidence="11" type="primary">LOC108740078</name>
</gene>
<dbReference type="Proteomes" id="UP000192223">
    <property type="component" value="Unplaced"/>
</dbReference>
<keyword evidence="2" id="KW-0964">Secreted</keyword>
<keyword evidence="6" id="KW-1015">Disulfide bond</keyword>
<dbReference type="AlphaFoldDB" id="A0A1W4XBH0"/>
<keyword evidence="10" id="KW-1185">Reference proteome</keyword>
<dbReference type="GO" id="GO:0006508">
    <property type="term" value="P:proteolysis"/>
    <property type="evidence" value="ECO:0007669"/>
    <property type="project" value="UniProtKB-KW"/>
</dbReference>
<dbReference type="InterPro" id="IPR001254">
    <property type="entry name" value="Trypsin_dom"/>
</dbReference>
<evidence type="ECO:0000256" key="4">
    <source>
        <dbReference type="ARBA" id="ARBA00022801"/>
    </source>
</evidence>
<feature type="signal peptide" evidence="8">
    <location>
        <begin position="1"/>
        <end position="16"/>
    </location>
</feature>
<proteinExistence type="predicted"/>
<dbReference type="FunCoup" id="A0A1W4XBH0">
    <property type="interactions" value="51"/>
</dbReference>
<keyword evidence="5 7" id="KW-0720">Serine protease</keyword>
<organism evidence="10 11">
    <name type="scientific">Agrilus planipennis</name>
    <name type="common">Emerald ash borer</name>
    <name type="synonym">Agrilus marcopoli</name>
    <dbReference type="NCBI Taxonomy" id="224129"/>
    <lineage>
        <taxon>Eukaryota</taxon>
        <taxon>Metazoa</taxon>
        <taxon>Ecdysozoa</taxon>
        <taxon>Arthropoda</taxon>
        <taxon>Hexapoda</taxon>
        <taxon>Insecta</taxon>
        <taxon>Pterygota</taxon>
        <taxon>Neoptera</taxon>
        <taxon>Endopterygota</taxon>
        <taxon>Coleoptera</taxon>
        <taxon>Polyphaga</taxon>
        <taxon>Elateriformia</taxon>
        <taxon>Buprestoidea</taxon>
        <taxon>Buprestidae</taxon>
        <taxon>Agrilinae</taxon>
        <taxon>Agrilus</taxon>
    </lineage>
</organism>
<dbReference type="GeneID" id="108740078"/>
<dbReference type="FunFam" id="2.40.10.10:FF:000166">
    <property type="entry name" value="Trypsin"/>
    <property type="match status" value="1"/>
</dbReference>
<dbReference type="PROSITE" id="PS00134">
    <property type="entry name" value="TRYPSIN_HIS"/>
    <property type="match status" value="1"/>
</dbReference>
<keyword evidence="8" id="KW-0732">Signal</keyword>
<evidence type="ECO:0000256" key="7">
    <source>
        <dbReference type="RuleBase" id="RU363034"/>
    </source>
</evidence>
<dbReference type="PROSITE" id="PS50240">
    <property type="entry name" value="TRYPSIN_DOM"/>
    <property type="match status" value="1"/>
</dbReference>
<keyword evidence="3 7" id="KW-0645">Protease</keyword>
<dbReference type="GO" id="GO:0005615">
    <property type="term" value="C:extracellular space"/>
    <property type="evidence" value="ECO:0007669"/>
    <property type="project" value="TreeGrafter"/>
</dbReference>
<reference evidence="11" key="1">
    <citation type="submission" date="2025-08" db="UniProtKB">
        <authorList>
            <consortium name="RefSeq"/>
        </authorList>
    </citation>
    <scope>IDENTIFICATION</scope>
    <source>
        <tissue evidence="11">Entire body</tissue>
    </source>
</reference>
<evidence type="ECO:0000256" key="5">
    <source>
        <dbReference type="ARBA" id="ARBA00022825"/>
    </source>
</evidence>
<dbReference type="PANTHER" id="PTHR24264">
    <property type="entry name" value="TRYPSIN-RELATED"/>
    <property type="match status" value="1"/>
</dbReference>
<dbReference type="InterPro" id="IPR050127">
    <property type="entry name" value="Serine_Proteases_S1"/>
</dbReference>
<dbReference type="Gene3D" id="2.40.10.10">
    <property type="entry name" value="Trypsin-like serine proteases"/>
    <property type="match status" value="2"/>
</dbReference>
<sequence length="279" mass="29788">MKQISLIFIASSLVTAHVTTDWSKVLPTRETAYRGLSQLESSKDVKIVGGNEAAPNSIPYQAGMFLYFNEGWNFCGGSLITRRYVLTAAHCLVNKPVSVEVILGAHKIRQTEPTQQRIRTSTYKVHEQYNSLQNDIGIVSLPTPANLNQYVQLIALPRRADISNSFAGSEAIASGWGYTSTSAADISDVLRYINVPIITNDVCNATIPGITGSMVCSGGAGNKGVCYGDSGGPLMASRKLVGIAISIGLNGCEAGDPSIFTRVTSHLDWISANSDAVIS</sequence>
<dbReference type="RefSeq" id="XP_018329773.1">
    <property type="nucleotide sequence ID" value="XM_018474271.1"/>
</dbReference>
<dbReference type="InterPro" id="IPR033116">
    <property type="entry name" value="TRYPSIN_SER"/>
</dbReference>
<dbReference type="OrthoDB" id="60866at2759"/>
<dbReference type="InterPro" id="IPR043504">
    <property type="entry name" value="Peptidase_S1_PA_chymotrypsin"/>
</dbReference>
<dbReference type="PRINTS" id="PR00722">
    <property type="entry name" value="CHYMOTRYPSIN"/>
</dbReference>
<accession>A0A1W4XBH0</accession>
<dbReference type="InterPro" id="IPR018114">
    <property type="entry name" value="TRYPSIN_HIS"/>
</dbReference>
<evidence type="ECO:0000256" key="8">
    <source>
        <dbReference type="SAM" id="SignalP"/>
    </source>
</evidence>
<evidence type="ECO:0000256" key="3">
    <source>
        <dbReference type="ARBA" id="ARBA00022670"/>
    </source>
</evidence>
<dbReference type="SMART" id="SM00020">
    <property type="entry name" value="Tryp_SPc"/>
    <property type="match status" value="1"/>
</dbReference>
<name>A0A1W4XBH0_AGRPL</name>
<dbReference type="InterPro" id="IPR009003">
    <property type="entry name" value="Peptidase_S1_PA"/>
</dbReference>
<evidence type="ECO:0000313" key="10">
    <source>
        <dbReference type="Proteomes" id="UP000192223"/>
    </source>
</evidence>
<protein>
    <submittedName>
        <fullName evidence="11">Brachyurin-like</fullName>
    </submittedName>
</protein>
<feature type="domain" description="Peptidase S1" evidence="9">
    <location>
        <begin position="47"/>
        <end position="275"/>
    </location>
</feature>
<keyword evidence="4 7" id="KW-0378">Hydrolase</keyword>